<dbReference type="Proteomes" id="UP000002497">
    <property type="component" value="Unassembled WGS sequence"/>
</dbReference>
<accession>E9D4X6</accession>
<feature type="compositionally biased region" description="Basic and acidic residues" evidence="5">
    <location>
        <begin position="33"/>
        <end position="45"/>
    </location>
</feature>
<proteinExistence type="predicted"/>
<dbReference type="VEuPathDB" id="FungiDB:CPSG_05244"/>
<protein>
    <recommendedName>
        <fullName evidence="9">CorA-like Mg2+ transporter family protein</fullName>
    </recommendedName>
</protein>
<dbReference type="GO" id="GO:0000287">
    <property type="term" value="F:magnesium ion binding"/>
    <property type="evidence" value="ECO:0007669"/>
    <property type="project" value="TreeGrafter"/>
</dbReference>
<dbReference type="VEuPathDB" id="FungiDB:D8B26_005325"/>
<evidence type="ECO:0000313" key="8">
    <source>
        <dbReference type="Proteomes" id="UP000002497"/>
    </source>
</evidence>
<gene>
    <name evidence="7" type="ORF">CPSG_05244</name>
</gene>
<evidence type="ECO:0000256" key="3">
    <source>
        <dbReference type="ARBA" id="ARBA00022989"/>
    </source>
</evidence>
<evidence type="ECO:0000256" key="4">
    <source>
        <dbReference type="ARBA" id="ARBA00023136"/>
    </source>
</evidence>
<feature type="region of interest" description="Disordered" evidence="5">
    <location>
        <begin position="772"/>
        <end position="843"/>
    </location>
</feature>
<evidence type="ECO:0000256" key="2">
    <source>
        <dbReference type="ARBA" id="ARBA00022692"/>
    </source>
</evidence>
<dbReference type="HOGENOM" id="CLU_012440_0_0_1"/>
<reference evidence="8" key="1">
    <citation type="journal article" date="2010" name="Genome Res.">
        <title>Population genomic sequencing of Coccidioides fungi reveals recent hybridization and transposon control.</title>
        <authorList>
            <person name="Neafsey D.E."/>
            <person name="Barker B.M."/>
            <person name="Sharpton T.J."/>
            <person name="Stajich J.E."/>
            <person name="Park D.J."/>
            <person name="Whiston E."/>
            <person name="Hung C.-Y."/>
            <person name="McMahan C."/>
            <person name="White J."/>
            <person name="Sykes S."/>
            <person name="Heiman D."/>
            <person name="Young S."/>
            <person name="Zeng Q."/>
            <person name="Abouelleil A."/>
            <person name="Aftuck L."/>
            <person name="Bessette D."/>
            <person name="Brown A."/>
            <person name="FitzGerald M."/>
            <person name="Lui A."/>
            <person name="Macdonald J.P."/>
            <person name="Priest M."/>
            <person name="Orbach M.J."/>
            <person name="Galgiani J.N."/>
            <person name="Kirkland T.N."/>
            <person name="Cole G.T."/>
            <person name="Birren B.W."/>
            <person name="Henn M.R."/>
            <person name="Taylor J.W."/>
            <person name="Rounsley S.D."/>
        </authorList>
    </citation>
    <scope>NUCLEOTIDE SEQUENCE [LARGE SCALE GENOMIC DNA]</scope>
    <source>
        <strain evidence="8">RMSCC 757 / Silveira</strain>
    </source>
</reference>
<dbReference type="InterPro" id="IPR045863">
    <property type="entry name" value="CorA_TM1_TM2"/>
</dbReference>
<dbReference type="AlphaFoldDB" id="E9D4X6"/>
<dbReference type="Gene3D" id="1.20.58.340">
    <property type="entry name" value="Magnesium transport protein CorA, transmembrane region"/>
    <property type="match status" value="1"/>
</dbReference>
<keyword evidence="3 6" id="KW-1133">Transmembrane helix</keyword>
<keyword evidence="2 6" id="KW-0812">Transmembrane</keyword>
<dbReference type="GO" id="GO:0015087">
    <property type="term" value="F:cobalt ion transmembrane transporter activity"/>
    <property type="evidence" value="ECO:0007669"/>
    <property type="project" value="TreeGrafter"/>
</dbReference>
<evidence type="ECO:0000256" key="6">
    <source>
        <dbReference type="SAM" id="Phobius"/>
    </source>
</evidence>
<dbReference type="EMBL" id="GL636492">
    <property type="protein sequence ID" value="EFW18558.1"/>
    <property type="molecule type" value="Genomic_DNA"/>
</dbReference>
<dbReference type="GO" id="GO:0015095">
    <property type="term" value="F:magnesium ion transmembrane transporter activity"/>
    <property type="evidence" value="ECO:0007669"/>
    <property type="project" value="TreeGrafter"/>
</dbReference>
<comment type="subcellular location">
    <subcellularLocation>
        <location evidence="1">Cell membrane</location>
        <topology evidence="1">Multi-pass membrane protein</topology>
    </subcellularLocation>
</comment>
<dbReference type="InterPro" id="IPR002523">
    <property type="entry name" value="MgTranspt_CorA/ZnTranspt_ZntB"/>
</dbReference>
<feature type="region of interest" description="Disordered" evidence="5">
    <location>
        <begin position="715"/>
        <end position="751"/>
    </location>
</feature>
<evidence type="ECO:0000256" key="5">
    <source>
        <dbReference type="SAM" id="MobiDB-lite"/>
    </source>
</evidence>
<organism evidence="8">
    <name type="scientific">Coccidioides posadasii (strain RMSCC 757 / Silveira)</name>
    <name type="common">Valley fever fungus</name>
    <dbReference type="NCBI Taxonomy" id="443226"/>
    <lineage>
        <taxon>Eukaryota</taxon>
        <taxon>Fungi</taxon>
        <taxon>Dikarya</taxon>
        <taxon>Ascomycota</taxon>
        <taxon>Pezizomycotina</taxon>
        <taxon>Eurotiomycetes</taxon>
        <taxon>Eurotiomycetidae</taxon>
        <taxon>Onygenales</taxon>
        <taxon>Onygenaceae</taxon>
        <taxon>Coccidioides</taxon>
    </lineage>
</organism>
<dbReference type="OrthoDB" id="194358at2759"/>
<feature type="transmembrane region" description="Helical" evidence="6">
    <location>
        <begin position="541"/>
        <end position="562"/>
    </location>
</feature>
<dbReference type="Pfam" id="PF01544">
    <property type="entry name" value="CorA"/>
    <property type="match status" value="1"/>
</dbReference>
<keyword evidence="8" id="KW-1185">Reference proteome</keyword>
<feature type="compositionally biased region" description="Basic and acidic residues" evidence="5">
    <location>
        <begin position="772"/>
        <end position="837"/>
    </location>
</feature>
<reference evidence="8" key="2">
    <citation type="submission" date="2010-03" db="EMBL/GenBank/DDBJ databases">
        <title>The genome sequence of Coccidioides posadasii strain Silveira.</title>
        <authorList>
            <consortium name="The Broad Institute Genome Sequencing Center for Infectious Disease"/>
            <person name="Neafsey D."/>
            <person name="Orbach M."/>
            <person name="Henn M.R."/>
            <person name="Cole G.T."/>
            <person name="Galgiani J."/>
            <person name="Gardner M.J."/>
            <person name="Kirkland T.N."/>
            <person name="Taylor J.W."/>
            <person name="Young S.K."/>
            <person name="Zeng Q."/>
            <person name="Koehrsen M."/>
            <person name="Alvarado L."/>
            <person name="Berlin A."/>
            <person name="Borenstein D."/>
            <person name="Chapman S.B."/>
            <person name="Chen Z."/>
            <person name="Engels R."/>
            <person name="Freedman E."/>
            <person name="Gellesch M."/>
            <person name="Goldberg J."/>
            <person name="Griggs A."/>
            <person name="Gujja S."/>
            <person name="Heilman E."/>
            <person name="Heiman D."/>
            <person name="Howarth C."/>
            <person name="Jen D."/>
            <person name="Larson L."/>
            <person name="Mehta T."/>
            <person name="Neiman D."/>
            <person name="Park D."/>
            <person name="Pearson M."/>
            <person name="Richards J."/>
            <person name="Roberts A."/>
            <person name="Saif S."/>
            <person name="Shea T."/>
            <person name="Shenoy N."/>
            <person name="Sisk P."/>
            <person name="Stolte C."/>
            <person name="Sykes S."/>
            <person name="Walk T."/>
            <person name="White J."/>
            <person name="Yandava C."/>
            <person name="Haas B."/>
            <person name="Nusbaum C."/>
            <person name="Birren B."/>
        </authorList>
    </citation>
    <scope>NUCLEOTIDE SEQUENCE [LARGE SCALE GENOMIC DNA]</scope>
    <source>
        <strain evidence="8">RMSCC 757 / Silveira</strain>
    </source>
</reference>
<evidence type="ECO:0000256" key="1">
    <source>
        <dbReference type="ARBA" id="ARBA00004651"/>
    </source>
</evidence>
<sequence>MSESAETKVPRANPGSAGRSVPGEKSPVPSARVAEEFPTEREAAHNTKSRRRTHHDLGPKWHKDYSEIDQHCGRVLLIDFVKQDASKSSIRRVAAQEIYDIQDLRKVYKNPERNNEAILRVFHVQNADWAARYLLRKFNIHNRDDLVGTDFGRYVKHRRPERRGGKPFMSGKTWKVQYDPWRGISKTSFSADYLKPYAVPDPMNRCDDDGFKMMELNRFDDQVWAEPFPPSSCNSCAVLRTICKLSRGFELTDNPTHGYDVYVQRISCYIQHKQVTAEPPPSDMDITNPYLSDAQIDGAFGDTPKEYIPRLNTLDNGNTVIIFDNSHSGTLDNTLIPPRQTWEARWRRLPFFLAFESRDLVATDDELAYHCTRIILEDIFKVISGTWDTLLDLAYDHVSILEDKIYEQPADETRAPELWANSNLWLKMEKLMFLHIDIIKELKTRLRDLTDDMERDDTWLDGTPGDFDRLSNLITEDLIKPTKNLISLLYQSVSIRDSRQNIRLSVSMWRLSWITFIFLPLTFITGIFGMNVDTFSDDPSIKWYFIACVPFMLGVLIVWYFWKHTLTSQRNTPYRRGIYENFFNELANASPDLWSQTGPRNYIVPKGRLAKIKWFFIKRWSAPEKTIKAGSSSSPQDELGVMARLKRRLIWRWTSQIARAESADQEALRLESGEAGADDPASDTYSIVADGLANATELAVVPAAPAIETVFEEDRKQLAVPTTDERPSGERRRLGPLSFRSHSRGSSTGKNSRILIEEEDWQWLSQLGSEGKEWALRSASSRERSAQRRATEEEGRKSKDTEDHTSATKSDNPEAENRLDRRQRSRNRLDIPRVVHPDEDEPQ</sequence>
<dbReference type="PANTHER" id="PTHR46494:SF3">
    <property type="entry name" value="ZINC TRANSPORT PROTEIN ZNTB"/>
    <property type="match status" value="1"/>
</dbReference>
<dbReference type="STRING" id="443226.E9D4X6"/>
<name>E9D4X6_COCPS</name>
<dbReference type="GO" id="GO:0050897">
    <property type="term" value="F:cobalt ion binding"/>
    <property type="evidence" value="ECO:0007669"/>
    <property type="project" value="TreeGrafter"/>
</dbReference>
<dbReference type="OMA" id="HVQNADW"/>
<feature type="transmembrane region" description="Helical" evidence="6">
    <location>
        <begin position="508"/>
        <end position="529"/>
    </location>
</feature>
<evidence type="ECO:0000313" key="7">
    <source>
        <dbReference type="EMBL" id="EFW18558.1"/>
    </source>
</evidence>
<feature type="region of interest" description="Disordered" evidence="5">
    <location>
        <begin position="1"/>
        <end position="58"/>
    </location>
</feature>
<keyword evidence="4 6" id="KW-0472">Membrane</keyword>
<feature type="compositionally biased region" description="Basic and acidic residues" evidence="5">
    <location>
        <begin position="715"/>
        <end position="733"/>
    </location>
</feature>
<dbReference type="PANTHER" id="PTHR46494">
    <property type="entry name" value="CORA FAMILY METAL ION TRANSPORTER (EUROFUNG)"/>
    <property type="match status" value="1"/>
</dbReference>
<evidence type="ECO:0008006" key="9">
    <source>
        <dbReference type="Google" id="ProtNLM"/>
    </source>
</evidence>
<dbReference type="GO" id="GO:0005886">
    <property type="term" value="C:plasma membrane"/>
    <property type="evidence" value="ECO:0007669"/>
    <property type="project" value="UniProtKB-SubCell"/>
</dbReference>
<dbReference type="eggNOG" id="ENOG502RJY5">
    <property type="taxonomic scope" value="Eukaryota"/>
</dbReference>
<dbReference type="SUPFAM" id="SSF144083">
    <property type="entry name" value="Magnesium transport protein CorA, transmembrane region"/>
    <property type="match status" value="1"/>
</dbReference>